<dbReference type="CDD" id="cd17574">
    <property type="entry name" value="REC_OmpR"/>
    <property type="match status" value="1"/>
</dbReference>
<dbReference type="Pfam" id="PF00512">
    <property type="entry name" value="HisKA"/>
    <property type="match status" value="1"/>
</dbReference>
<feature type="chain" id="PRO_5009110831" description="histidine kinase" evidence="13">
    <location>
        <begin position="24"/>
        <end position="1391"/>
    </location>
</feature>
<evidence type="ECO:0000256" key="6">
    <source>
        <dbReference type="ARBA" id="ARBA00022777"/>
    </source>
</evidence>
<keyword evidence="3 12" id="KW-0597">Phosphoprotein</keyword>
<gene>
    <name evidence="17" type="ORF">LPB138_05360</name>
</gene>
<dbReference type="SMART" id="SM00448">
    <property type="entry name" value="REC"/>
    <property type="match status" value="1"/>
</dbReference>
<dbReference type="STRING" id="1850246.LPB138_05360"/>
<keyword evidence="6 17" id="KW-0418">Kinase</keyword>
<evidence type="ECO:0000259" key="15">
    <source>
        <dbReference type="PROSITE" id="PS50109"/>
    </source>
</evidence>
<dbReference type="Gene3D" id="1.10.10.60">
    <property type="entry name" value="Homeodomain-like"/>
    <property type="match status" value="2"/>
</dbReference>
<keyword evidence="10" id="KW-0238">DNA-binding</keyword>
<dbReference type="Pfam" id="PF00072">
    <property type="entry name" value="Response_reg"/>
    <property type="match status" value="1"/>
</dbReference>
<dbReference type="Gene3D" id="1.10.287.130">
    <property type="match status" value="1"/>
</dbReference>
<keyword evidence="18" id="KW-1185">Reference proteome</keyword>
<dbReference type="SMART" id="SM00342">
    <property type="entry name" value="HTH_ARAC"/>
    <property type="match status" value="1"/>
</dbReference>
<dbReference type="SUPFAM" id="SSF46689">
    <property type="entry name" value="Homeodomain-like"/>
    <property type="match status" value="1"/>
</dbReference>
<dbReference type="FunFam" id="3.30.565.10:FF:000037">
    <property type="entry name" value="Hybrid sensor histidine kinase/response regulator"/>
    <property type="match status" value="1"/>
</dbReference>
<keyword evidence="11" id="KW-0804">Transcription</keyword>
<feature type="domain" description="Histidine kinase" evidence="15">
    <location>
        <begin position="864"/>
        <end position="1097"/>
    </location>
</feature>
<evidence type="ECO:0000256" key="11">
    <source>
        <dbReference type="ARBA" id="ARBA00023163"/>
    </source>
</evidence>
<dbReference type="GO" id="GO:0005524">
    <property type="term" value="F:ATP binding"/>
    <property type="evidence" value="ECO:0007669"/>
    <property type="project" value="UniProtKB-KW"/>
</dbReference>
<dbReference type="PRINTS" id="PR00344">
    <property type="entry name" value="BCTRLSENSOR"/>
</dbReference>
<dbReference type="InterPro" id="IPR036097">
    <property type="entry name" value="HisK_dim/P_sf"/>
</dbReference>
<dbReference type="RefSeq" id="WP_070236281.1">
    <property type="nucleotide sequence ID" value="NZ_CP017478.1"/>
</dbReference>
<keyword evidence="9" id="KW-0805">Transcription regulation</keyword>
<protein>
    <recommendedName>
        <fullName evidence="2">histidine kinase</fullName>
        <ecNumber evidence="2">2.7.13.3</ecNumber>
    </recommendedName>
</protein>
<dbReference type="Gene3D" id="3.40.50.2300">
    <property type="match status" value="1"/>
</dbReference>
<feature type="modified residue" description="4-aspartylphosphate" evidence="12">
    <location>
        <position position="1191"/>
    </location>
</feature>
<dbReference type="Pfam" id="PF07494">
    <property type="entry name" value="Reg_prop"/>
    <property type="match status" value="2"/>
</dbReference>
<dbReference type="PROSITE" id="PS00041">
    <property type="entry name" value="HTH_ARAC_FAMILY_1"/>
    <property type="match status" value="1"/>
</dbReference>
<dbReference type="PROSITE" id="PS50109">
    <property type="entry name" value="HIS_KIN"/>
    <property type="match status" value="1"/>
</dbReference>
<dbReference type="Proteomes" id="UP000176050">
    <property type="component" value="Chromosome"/>
</dbReference>
<dbReference type="InterPro" id="IPR018062">
    <property type="entry name" value="HTH_AraC-typ_CS"/>
</dbReference>
<dbReference type="InterPro" id="IPR036890">
    <property type="entry name" value="HATPase_C_sf"/>
</dbReference>
<dbReference type="SMART" id="SM00387">
    <property type="entry name" value="HATPase_c"/>
    <property type="match status" value="1"/>
</dbReference>
<evidence type="ECO:0000313" key="18">
    <source>
        <dbReference type="Proteomes" id="UP000176050"/>
    </source>
</evidence>
<evidence type="ECO:0000256" key="3">
    <source>
        <dbReference type="ARBA" id="ARBA00022553"/>
    </source>
</evidence>
<dbReference type="KEGG" id="lul:LPB138_05360"/>
<evidence type="ECO:0000259" key="16">
    <source>
        <dbReference type="PROSITE" id="PS50110"/>
    </source>
</evidence>
<dbReference type="GO" id="GO:0043565">
    <property type="term" value="F:sequence-specific DNA binding"/>
    <property type="evidence" value="ECO:0007669"/>
    <property type="project" value="InterPro"/>
</dbReference>
<dbReference type="GO" id="GO:0003700">
    <property type="term" value="F:DNA-binding transcription factor activity"/>
    <property type="evidence" value="ECO:0007669"/>
    <property type="project" value="InterPro"/>
</dbReference>
<keyword evidence="5" id="KW-0547">Nucleotide-binding</keyword>
<evidence type="ECO:0000256" key="10">
    <source>
        <dbReference type="ARBA" id="ARBA00023125"/>
    </source>
</evidence>
<evidence type="ECO:0000259" key="14">
    <source>
        <dbReference type="PROSITE" id="PS01124"/>
    </source>
</evidence>
<feature type="domain" description="HTH araC/xylS-type" evidence="14">
    <location>
        <begin position="1290"/>
        <end position="1389"/>
    </location>
</feature>
<dbReference type="InterPro" id="IPR005467">
    <property type="entry name" value="His_kinase_dom"/>
</dbReference>
<evidence type="ECO:0000313" key="17">
    <source>
        <dbReference type="EMBL" id="AOW20142.1"/>
    </source>
</evidence>
<dbReference type="FunFam" id="1.10.287.130:FF:000045">
    <property type="entry name" value="Two-component system sensor histidine kinase/response regulator"/>
    <property type="match status" value="1"/>
</dbReference>
<dbReference type="GO" id="GO:0000155">
    <property type="term" value="F:phosphorelay sensor kinase activity"/>
    <property type="evidence" value="ECO:0007669"/>
    <property type="project" value="InterPro"/>
</dbReference>
<dbReference type="InterPro" id="IPR018060">
    <property type="entry name" value="HTH_AraC"/>
</dbReference>
<dbReference type="SMART" id="SM00388">
    <property type="entry name" value="HisKA"/>
    <property type="match status" value="1"/>
</dbReference>
<evidence type="ECO:0000256" key="4">
    <source>
        <dbReference type="ARBA" id="ARBA00022679"/>
    </source>
</evidence>
<reference evidence="17 18" key="1">
    <citation type="submission" date="2016-10" db="EMBL/GenBank/DDBJ databases">
        <title>Lutibacter sp. LPB0138, isolated from marine gastropod.</title>
        <authorList>
            <person name="Kim E."/>
            <person name="Yi H."/>
        </authorList>
    </citation>
    <scope>NUCLEOTIDE SEQUENCE [LARGE SCALE GENOMIC DNA]</scope>
    <source>
        <strain evidence="17 18">LPB0138</strain>
    </source>
</reference>
<dbReference type="Gene3D" id="2.130.10.10">
    <property type="entry name" value="YVTN repeat-like/Quinoprotein amine dehydrogenase"/>
    <property type="match status" value="2"/>
</dbReference>
<keyword evidence="8" id="KW-0902">Two-component regulatory system</keyword>
<dbReference type="EC" id="2.7.13.3" evidence="2"/>
<evidence type="ECO:0000256" key="8">
    <source>
        <dbReference type="ARBA" id="ARBA00023012"/>
    </source>
</evidence>
<dbReference type="InterPro" id="IPR011006">
    <property type="entry name" value="CheY-like_superfamily"/>
</dbReference>
<dbReference type="CDD" id="cd00082">
    <property type="entry name" value="HisKA"/>
    <property type="match status" value="1"/>
</dbReference>
<keyword evidence="4" id="KW-0808">Transferase</keyword>
<feature type="signal peptide" evidence="13">
    <location>
        <begin position="1"/>
        <end position="23"/>
    </location>
</feature>
<dbReference type="PANTHER" id="PTHR43547">
    <property type="entry name" value="TWO-COMPONENT HISTIDINE KINASE"/>
    <property type="match status" value="1"/>
</dbReference>
<accession>A0A1D8P6F4</accession>
<feature type="domain" description="Response regulatory" evidence="16">
    <location>
        <begin position="1143"/>
        <end position="1258"/>
    </location>
</feature>
<evidence type="ECO:0000256" key="7">
    <source>
        <dbReference type="ARBA" id="ARBA00022840"/>
    </source>
</evidence>
<dbReference type="Gene3D" id="2.60.40.10">
    <property type="entry name" value="Immunoglobulins"/>
    <property type="match status" value="1"/>
</dbReference>
<dbReference type="Gene3D" id="3.30.565.10">
    <property type="entry name" value="Histidine kinase-like ATPase, C-terminal domain"/>
    <property type="match status" value="1"/>
</dbReference>
<proteinExistence type="predicted"/>
<dbReference type="InterPro" id="IPR003661">
    <property type="entry name" value="HisK_dim/P_dom"/>
</dbReference>
<evidence type="ECO:0000256" key="13">
    <source>
        <dbReference type="SAM" id="SignalP"/>
    </source>
</evidence>
<dbReference type="PROSITE" id="PS01124">
    <property type="entry name" value="HTH_ARAC_FAMILY_2"/>
    <property type="match status" value="1"/>
</dbReference>
<keyword evidence="7" id="KW-0067">ATP-binding</keyword>
<dbReference type="OrthoDB" id="358279at2"/>
<sequence length="1391" mass="159486">MINKKVFFPIFFLFFLFTSTTFSQESLKEYNFVNIKEGISNVAVATIIQDHYGFIWLGTNGSGLYKFDGIDYTFYKYEISDSTSISSSLIYSTYLDKKNRLWVGTEEGLNLYDRDLDQFIRIPFPNDDSSTVSVRSITSDSSGDLFVGTHEKGLFKIDSGKLEMEQIPVFYGNRKKTIINVNSIKTSKNDKVYVGTEQGLKEYDKKENLLKTTYINTEEGVQSIDEAILTLLVDELNTLWIGTISDGVIKLDVNENSLNKIKKINHFKFTKRRILSMMEISENSLMIGTENDGLINIDRNGNILKTYLTDKQNKNSIKSNSIWSLFSDNNDRIWMGYYNSGVGVYDKLYDKFQNLESLTSNTNSLEIASVTGIDIDHLGRLWIGMDGGGIDIYNPNTKKFLHINEQATKTYQGLTNYDIQTVFIDSKKNVWAGSWSNGLFLLEHGTKKFVNYNIENSSGIFESNIIQSFDEDSNGIIWIGTFDHGIMSYDPNTKKFKNYNIKPFIDKELNVASVRKVLVDSQDNIWIGTALGLYRIKKLQNNNFVIESMSDPMTKTIQNKTSSNHILSLYESSDESLWIGTRGSGLCKFDKIKDEFIWYIPTYGLEEVSVSSIIESLDGNIWISGNSGISRIDVETNKIINYTTNDGLLSNDFNYNAALRDGKGNIYFGNYKGVDFFHPKRILLNKNLPTMHLTDFRLFNKKVMPNQPDSPLKKVISETDSISLSHKQSVFTIEYSGLNYTRPEKNQYAYYLEGLEKSWNYVGNSRSATYTNLDQGNYTFKLKVANNDGVWNEKPLELKIRVLPPWWRTDWAFLSYLVLFFLGLYLLNKINQSRIAEKELISYERKKRIQEDKLSEKKLQFFTNISHEFRTPLSLITNPLEDILSDEELKLPQRIKQKHVIIQKNARRLSRLISELMDFRKLELNKLNVRIQKINLGDITKEVAEYFEEEARNKNINLNINIDSNEYLVWADERMLEKIIFNILSNAFKVTQENGTITINVSIKKKLVILPLVNKHLPTKVFEISIIDTGPGLEKEQVKKIFERFYQIENMNKTYYGGTGIGLEVVDSFVKLHKGKIKVSSKVGQGTNFRIFLPLGKDHFNEQDILSIDQTQVLNKGKNITSEPYSIQDDNQESDEKSIKLPTLLLVEDNSELRSYLKNELKSNYRILTAVNGKEGLKQAKAHSPDIIITDVIMPEMDGFEFCKKIKESIETSHIPLLMLTAKTRIDDRIEGIGLGADAYMIKPFDMRLLKLRLSQLITSRKLIFDKYFGAISGAEENSNATSLDKDFIQKILTYVNDNIGDTDLSVELLASEFHLSRSQLYRKVKALTGQTVNEFIRKVRLQKAKQVLEGGNKNISEVCYKVGFSSPSYFTKCFKEHFGLLPTEIVVKSI</sequence>
<dbReference type="EMBL" id="CP017478">
    <property type="protein sequence ID" value="AOW20142.1"/>
    <property type="molecule type" value="Genomic_DNA"/>
</dbReference>
<dbReference type="PROSITE" id="PS50110">
    <property type="entry name" value="RESPONSE_REGULATORY"/>
    <property type="match status" value="1"/>
</dbReference>
<evidence type="ECO:0000256" key="9">
    <source>
        <dbReference type="ARBA" id="ARBA00023015"/>
    </source>
</evidence>
<dbReference type="InterPro" id="IPR013783">
    <property type="entry name" value="Ig-like_fold"/>
</dbReference>
<dbReference type="InterPro" id="IPR011110">
    <property type="entry name" value="Reg_prop"/>
</dbReference>
<evidence type="ECO:0000256" key="2">
    <source>
        <dbReference type="ARBA" id="ARBA00012438"/>
    </source>
</evidence>
<dbReference type="SUPFAM" id="SSF55874">
    <property type="entry name" value="ATPase domain of HSP90 chaperone/DNA topoisomerase II/histidine kinase"/>
    <property type="match status" value="1"/>
</dbReference>
<dbReference type="Pfam" id="PF07495">
    <property type="entry name" value="Y_Y_Y"/>
    <property type="match status" value="1"/>
</dbReference>
<dbReference type="InterPro" id="IPR015943">
    <property type="entry name" value="WD40/YVTN_repeat-like_dom_sf"/>
</dbReference>
<dbReference type="InterPro" id="IPR009057">
    <property type="entry name" value="Homeodomain-like_sf"/>
</dbReference>
<dbReference type="PANTHER" id="PTHR43547:SF2">
    <property type="entry name" value="HYBRID SIGNAL TRANSDUCTION HISTIDINE KINASE C"/>
    <property type="match status" value="1"/>
</dbReference>
<name>A0A1D8P6F4_9FLAO</name>
<dbReference type="SUPFAM" id="SSF47384">
    <property type="entry name" value="Homodimeric domain of signal transducing histidine kinase"/>
    <property type="match status" value="1"/>
</dbReference>
<dbReference type="Pfam" id="PF12833">
    <property type="entry name" value="HTH_18"/>
    <property type="match status" value="1"/>
</dbReference>
<comment type="catalytic activity">
    <reaction evidence="1">
        <text>ATP + protein L-histidine = ADP + protein N-phospho-L-histidine.</text>
        <dbReference type="EC" id="2.7.13.3"/>
    </reaction>
</comment>
<evidence type="ECO:0000256" key="12">
    <source>
        <dbReference type="PROSITE-ProRule" id="PRU00169"/>
    </source>
</evidence>
<dbReference type="SUPFAM" id="SSF52172">
    <property type="entry name" value="CheY-like"/>
    <property type="match status" value="1"/>
</dbReference>
<dbReference type="SUPFAM" id="SSF63829">
    <property type="entry name" value="Calcium-dependent phosphotriesterase"/>
    <property type="match status" value="3"/>
</dbReference>
<organism evidence="17 18">
    <name type="scientific">Urechidicola croceus</name>
    <dbReference type="NCBI Taxonomy" id="1850246"/>
    <lineage>
        <taxon>Bacteria</taxon>
        <taxon>Pseudomonadati</taxon>
        <taxon>Bacteroidota</taxon>
        <taxon>Flavobacteriia</taxon>
        <taxon>Flavobacteriales</taxon>
        <taxon>Flavobacteriaceae</taxon>
        <taxon>Urechidicola</taxon>
    </lineage>
</organism>
<dbReference type="InterPro" id="IPR003594">
    <property type="entry name" value="HATPase_dom"/>
</dbReference>
<keyword evidence="13" id="KW-0732">Signal</keyword>
<dbReference type="InterPro" id="IPR004358">
    <property type="entry name" value="Sig_transdc_His_kin-like_C"/>
</dbReference>
<dbReference type="FunFam" id="2.60.40.10:FF:000791">
    <property type="entry name" value="Two-component system sensor histidine kinase/response regulator"/>
    <property type="match status" value="1"/>
</dbReference>
<evidence type="ECO:0000256" key="1">
    <source>
        <dbReference type="ARBA" id="ARBA00000085"/>
    </source>
</evidence>
<dbReference type="InterPro" id="IPR001789">
    <property type="entry name" value="Sig_transdc_resp-reg_receiver"/>
</dbReference>
<dbReference type="Pfam" id="PF02518">
    <property type="entry name" value="HATPase_c"/>
    <property type="match status" value="1"/>
</dbReference>
<evidence type="ECO:0000256" key="5">
    <source>
        <dbReference type="ARBA" id="ARBA00022741"/>
    </source>
</evidence>
<dbReference type="InterPro" id="IPR011123">
    <property type="entry name" value="Y_Y_Y"/>
</dbReference>